<evidence type="ECO:0000256" key="5">
    <source>
        <dbReference type="ARBA" id="ARBA00023077"/>
    </source>
</evidence>
<feature type="region of interest" description="Disordered" evidence="10">
    <location>
        <begin position="345"/>
        <end position="396"/>
    </location>
</feature>
<dbReference type="InterPro" id="IPR036942">
    <property type="entry name" value="Beta-barrel_TonB_sf"/>
</dbReference>
<dbReference type="GO" id="GO:0044718">
    <property type="term" value="P:siderophore transmembrane transport"/>
    <property type="evidence" value="ECO:0007669"/>
    <property type="project" value="TreeGrafter"/>
</dbReference>
<dbReference type="Pfam" id="PF13620">
    <property type="entry name" value="CarboxypepD_reg"/>
    <property type="match status" value="1"/>
</dbReference>
<keyword evidence="6 8" id="KW-0472">Membrane</keyword>
<feature type="domain" description="TonB-dependent receptor plug" evidence="12">
    <location>
        <begin position="119"/>
        <end position="224"/>
    </location>
</feature>
<dbReference type="RefSeq" id="WP_237383774.1">
    <property type="nucleotide sequence ID" value="NZ_CP071793.1"/>
</dbReference>
<dbReference type="GO" id="GO:0009279">
    <property type="term" value="C:cell outer membrane"/>
    <property type="evidence" value="ECO:0007669"/>
    <property type="project" value="UniProtKB-SubCell"/>
</dbReference>
<dbReference type="InterPro" id="IPR039426">
    <property type="entry name" value="TonB-dep_rcpt-like"/>
</dbReference>
<dbReference type="Gene3D" id="2.170.130.10">
    <property type="entry name" value="TonB-dependent receptor, plug domain"/>
    <property type="match status" value="1"/>
</dbReference>
<dbReference type="GO" id="GO:0015344">
    <property type="term" value="F:siderophore uptake transmembrane transporter activity"/>
    <property type="evidence" value="ECO:0007669"/>
    <property type="project" value="TreeGrafter"/>
</dbReference>
<dbReference type="PANTHER" id="PTHR30069">
    <property type="entry name" value="TONB-DEPENDENT OUTER MEMBRANE RECEPTOR"/>
    <property type="match status" value="1"/>
</dbReference>
<feature type="compositionally biased region" description="Basic and acidic residues" evidence="10">
    <location>
        <begin position="521"/>
        <end position="536"/>
    </location>
</feature>
<feature type="compositionally biased region" description="Acidic residues" evidence="10">
    <location>
        <begin position="365"/>
        <end position="377"/>
    </location>
</feature>
<dbReference type="AlphaFoldDB" id="A0A8A4TWU5"/>
<dbReference type="InterPro" id="IPR000531">
    <property type="entry name" value="Beta-barrel_TonB"/>
</dbReference>
<dbReference type="SUPFAM" id="SSF49452">
    <property type="entry name" value="Starch-binding domain-like"/>
    <property type="match status" value="1"/>
</dbReference>
<feature type="compositionally biased region" description="Acidic residues" evidence="10">
    <location>
        <begin position="291"/>
        <end position="306"/>
    </location>
</feature>
<feature type="region of interest" description="Disordered" evidence="10">
    <location>
        <begin position="277"/>
        <end position="314"/>
    </location>
</feature>
<feature type="compositionally biased region" description="Polar residues" evidence="10">
    <location>
        <begin position="511"/>
        <end position="520"/>
    </location>
</feature>
<feature type="compositionally biased region" description="Basic and acidic residues" evidence="10">
    <location>
        <begin position="378"/>
        <end position="396"/>
    </location>
</feature>
<dbReference type="SUPFAM" id="SSF56935">
    <property type="entry name" value="Porins"/>
    <property type="match status" value="1"/>
</dbReference>
<dbReference type="EMBL" id="CP071793">
    <property type="protein sequence ID" value="QTD53671.1"/>
    <property type="molecule type" value="Genomic_DNA"/>
</dbReference>
<comment type="subcellular location">
    <subcellularLocation>
        <location evidence="1 8">Cell outer membrane</location>
        <topology evidence="1 8">Multi-pass membrane protein</topology>
    </subcellularLocation>
</comment>
<comment type="similarity">
    <text evidence="8 9">Belongs to the TonB-dependent receptor family.</text>
</comment>
<evidence type="ECO:0000259" key="12">
    <source>
        <dbReference type="Pfam" id="PF07715"/>
    </source>
</evidence>
<accession>A0A8A4TWU5</accession>
<keyword evidence="14" id="KW-1185">Reference proteome</keyword>
<feature type="compositionally biased region" description="Acidic residues" evidence="10">
    <location>
        <begin position="537"/>
        <end position="571"/>
    </location>
</feature>
<evidence type="ECO:0000256" key="4">
    <source>
        <dbReference type="ARBA" id="ARBA00022692"/>
    </source>
</evidence>
<evidence type="ECO:0000256" key="6">
    <source>
        <dbReference type="ARBA" id="ARBA00023136"/>
    </source>
</evidence>
<dbReference type="Proteomes" id="UP000663929">
    <property type="component" value="Chromosome"/>
</dbReference>
<evidence type="ECO:0000256" key="8">
    <source>
        <dbReference type="PROSITE-ProRule" id="PRU01360"/>
    </source>
</evidence>
<evidence type="ECO:0000256" key="10">
    <source>
        <dbReference type="SAM" id="MobiDB-lite"/>
    </source>
</evidence>
<dbReference type="PROSITE" id="PS52016">
    <property type="entry name" value="TONB_DEPENDENT_REC_3"/>
    <property type="match status" value="1"/>
</dbReference>
<evidence type="ECO:0000259" key="11">
    <source>
        <dbReference type="Pfam" id="PF00593"/>
    </source>
</evidence>
<feature type="compositionally biased region" description="Basic and acidic residues" evidence="10">
    <location>
        <begin position="352"/>
        <end position="364"/>
    </location>
</feature>
<feature type="region of interest" description="Disordered" evidence="10">
    <location>
        <begin position="511"/>
        <end position="574"/>
    </location>
</feature>
<name>A0A8A4TWU5_SULCO</name>
<organism evidence="13 14">
    <name type="scientific">Sulfidibacter corallicola</name>
    <dbReference type="NCBI Taxonomy" id="2818388"/>
    <lineage>
        <taxon>Bacteria</taxon>
        <taxon>Pseudomonadati</taxon>
        <taxon>Acidobacteriota</taxon>
        <taxon>Holophagae</taxon>
        <taxon>Acanthopleuribacterales</taxon>
        <taxon>Acanthopleuribacteraceae</taxon>
        <taxon>Sulfidibacter</taxon>
    </lineage>
</organism>
<dbReference type="GO" id="GO:0030246">
    <property type="term" value="F:carbohydrate binding"/>
    <property type="evidence" value="ECO:0007669"/>
    <property type="project" value="InterPro"/>
</dbReference>
<feature type="domain" description="TonB-dependent receptor-like beta-barrel" evidence="11">
    <location>
        <begin position="419"/>
        <end position="798"/>
    </location>
</feature>
<dbReference type="Gene3D" id="2.40.170.20">
    <property type="entry name" value="TonB-dependent receptor, beta-barrel domain"/>
    <property type="match status" value="1"/>
</dbReference>
<keyword evidence="4 8" id="KW-0812">Transmembrane</keyword>
<keyword evidence="5 9" id="KW-0798">TonB box</keyword>
<protein>
    <submittedName>
        <fullName evidence="13">TonB-dependent receptor</fullName>
    </submittedName>
</protein>
<dbReference type="PANTHER" id="PTHR30069:SF40">
    <property type="entry name" value="TONB-DEPENDENT RECEPTOR NMB0964-RELATED"/>
    <property type="match status" value="1"/>
</dbReference>
<keyword evidence="2 8" id="KW-0813">Transport</keyword>
<dbReference type="Pfam" id="PF00593">
    <property type="entry name" value="TonB_dep_Rec_b-barrel"/>
    <property type="match status" value="1"/>
</dbReference>
<evidence type="ECO:0000256" key="2">
    <source>
        <dbReference type="ARBA" id="ARBA00022448"/>
    </source>
</evidence>
<dbReference type="Gene3D" id="2.60.40.1120">
    <property type="entry name" value="Carboxypeptidase-like, regulatory domain"/>
    <property type="match status" value="1"/>
</dbReference>
<proteinExistence type="inferred from homology"/>
<keyword evidence="3 8" id="KW-1134">Transmembrane beta strand</keyword>
<evidence type="ECO:0000256" key="9">
    <source>
        <dbReference type="RuleBase" id="RU003357"/>
    </source>
</evidence>
<evidence type="ECO:0000256" key="3">
    <source>
        <dbReference type="ARBA" id="ARBA00022452"/>
    </source>
</evidence>
<dbReference type="InterPro" id="IPR013784">
    <property type="entry name" value="Carb-bd-like_fold"/>
</dbReference>
<sequence length="829" mass="91593">MFPAIGHLCRVALFCLPLTLFAGGSIKGKVLTETGEPIRQAKTMILDLKRLGKTDTEGSFHFADVPAGTYSLQISSDIFGNRIQEVTVADGQDVDIQVVFDISIHEDLTITATPKRKSVSDVAQAIGVMNETDLQQKMEPTLGETLAREPGVSATSFGAGSSRPVIRGLGGDRIRILEGGIGTGDASNVSADHAVTIDPSTAERVEILRGPASLRYGSNAIGGVVNVIDNRIPEFTASSPLSGSVSARGNSGSDEQAFAVRLNGGVGQFAYHADFSSTETEDYEIPSPPELEGDHEDEGEHEDEEPFNGTLENSALENTKGTLGLSYVTDRGFVGFSVTSYESDYGVPGHGHGHEEDGHDHDHEGEEEDDHEEDGHEEDEHGHEGEEEEQVRIDLDQRRIDGRGEIRVDSDFLDVLNMRIGYTDYDHQELEGDAIGTTFENEYLEMRGEVVHKAWGPFTSGSFGVQYNQRDFSAEGAEAFVPANENDTLAVYLYEEMDRGNWSIVVGSRFSRQNSKTTEPINRDHDHDHDHDHEGEDDHDDEGEHGEEDDHDHDDDDDHGDDDDHDEIEGELFDRDFDGLSASIGFVYGKESDYGFSTNVTYTERAPTPEELFSFGPHLATSAFEIGDPDLKKESSIGLDVQFRKKSGPVTGEISLFTNRFDDFIYEAATGEEADGLDEFAFVQEDAELYGGEAHLDISLLHSDPHHLHLELIYDYVRGELDSSGNLPRITPARFGVMLEYQGDTFWVRTEARVTEDQDDVANLETATEGYTFYNASAGYRWFVGSTLHQFLLRGNNLTDEEGRNHSSFLKDRVLLPGRNVTLSYQLKF</sequence>
<dbReference type="Pfam" id="PF07715">
    <property type="entry name" value="Plug"/>
    <property type="match status" value="1"/>
</dbReference>
<dbReference type="InterPro" id="IPR012910">
    <property type="entry name" value="Plug_dom"/>
</dbReference>
<reference evidence="13" key="1">
    <citation type="submission" date="2021-03" db="EMBL/GenBank/DDBJ databases">
        <title>Acanthopleuribacteraceae sp. M133.</title>
        <authorList>
            <person name="Wang G."/>
        </authorList>
    </citation>
    <scope>NUCLEOTIDE SEQUENCE</scope>
    <source>
        <strain evidence="13">M133</strain>
    </source>
</reference>
<keyword evidence="7 8" id="KW-0998">Cell outer membrane</keyword>
<keyword evidence="13" id="KW-0675">Receptor</keyword>
<gene>
    <name evidence="13" type="ORF">J3U87_14550</name>
</gene>
<dbReference type="InterPro" id="IPR037066">
    <property type="entry name" value="Plug_dom_sf"/>
</dbReference>
<evidence type="ECO:0000313" key="13">
    <source>
        <dbReference type="EMBL" id="QTD53671.1"/>
    </source>
</evidence>
<evidence type="ECO:0000256" key="7">
    <source>
        <dbReference type="ARBA" id="ARBA00023237"/>
    </source>
</evidence>
<evidence type="ECO:0000256" key="1">
    <source>
        <dbReference type="ARBA" id="ARBA00004571"/>
    </source>
</evidence>
<evidence type="ECO:0000313" key="14">
    <source>
        <dbReference type="Proteomes" id="UP000663929"/>
    </source>
</evidence>
<dbReference type="KEGG" id="scor:J3U87_14550"/>